<dbReference type="Proteomes" id="UP000600449">
    <property type="component" value="Unassembled WGS sequence"/>
</dbReference>
<evidence type="ECO:0000259" key="1">
    <source>
        <dbReference type="Pfam" id="PF04909"/>
    </source>
</evidence>
<dbReference type="Pfam" id="PF04909">
    <property type="entry name" value="Amidohydro_2"/>
    <property type="match status" value="1"/>
</dbReference>
<organism evidence="2 3">
    <name type="scientific">Salinarimonas ramus</name>
    <dbReference type="NCBI Taxonomy" id="690164"/>
    <lineage>
        <taxon>Bacteria</taxon>
        <taxon>Pseudomonadati</taxon>
        <taxon>Pseudomonadota</taxon>
        <taxon>Alphaproteobacteria</taxon>
        <taxon>Hyphomicrobiales</taxon>
        <taxon>Salinarimonadaceae</taxon>
        <taxon>Salinarimonas</taxon>
    </lineage>
</organism>
<keyword evidence="3" id="KW-1185">Reference proteome</keyword>
<gene>
    <name evidence="2" type="ORF">GCM10011322_04640</name>
</gene>
<dbReference type="SUPFAM" id="SSF51556">
    <property type="entry name" value="Metallo-dependent hydrolases"/>
    <property type="match status" value="1"/>
</dbReference>
<protein>
    <recommendedName>
        <fullName evidence="1">Amidohydrolase-related domain-containing protein</fullName>
    </recommendedName>
</protein>
<reference evidence="2 3" key="1">
    <citation type="journal article" date="2014" name="Int. J. Syst. Evol. Microbiol.">
        <title>Complete genome sequence of Corynebacterium casei LMG S-19264T (=DSM 44701T), isolated from a smear-ripened cheese.</title>
        <authorList>
            <consortium name="US DOE Joint Genome Institute (JGI-PGF)"/>
            <person name="Walter F."/>
            <person name="Albersmeier A."/>
            <person name="Kalinowski J."/>
            <person name="Ruckert C."/>
        </authorList>
    </citation>
    <scope>NUCLEOTIDE SEQUENCE [LARGE SCALE GENOMIC DNA]</scope>
    <source>
        <strain evidence="2 3">CGMCC 1.9161</strain>
    </source>
</reference>
<dbReference type="GO" id="GO:0016787">
    <property type="term" value="F:hydrolase activity"/>
    <property type="evidence" value="ECO:0007669"/>
    <property type="project" value="InterPro"/>
</dbReference>
<evidence type="ECO:0000313" key="2">
    <source>
        <dbReference type="EMBL" id="GGK21078.1"/>
    </source>
</evidence>
<dbReference type="InterPro" id="IPR032466">
    <property type="entry name" value="Metal_Hydrolase"/>
</dbReference>
<accession>A0A917Q436</accession>
<dbReference type="InterPro" id="IPR006680">
    <property type="entry name" value="Amidohydro-rel"/>
</dbReference>
<name>A0A917Q436_9HYPH</name>
<evidence type="ECO:0000313" key="3">
    <source>
        <dbReference type="Proteomes" id="UP000600449"/>
    </source>
</evidence>
<comment type="caution">
    <text evidence="2">The sequence shown here is derived from an EMBL/GenBank/DDBJ whole genome shotgun (WGS) entry which is preliminary data.</text>
</comment>
<dbReference type="Gene3D" id="3.20.20.140">
    <property type="entry name" value="Metal-dependent hydrolases"/>
    <property type="match status" value="1"/>
</dbReference>
<proteinExistence type="predicted"/>
<sequence length="341" mass="37044">MPLTPTARDLVADRRARLRRVRDTVTIDADTHPSDPASYPPALAERVARDPNYWQGRPVTGDELLRELDHAGVDMALCWQNPAVTVYGRDTEENLDRLLAANRYIFRLASDHPDRIVPGGWTDPKALGVANAIRLAQICVEEFGFPIVKMNPAQNAYPITDPIVAQTVDAIVALGAIPTFHFGGDGPYTPPEGFASIAARHPDHPIIGVHMGGGGSHFVEGDATYVGAREIGLAHENIFYILSAKRDTHIESALITYRLAGPRAWHRLAIGSDLPYGRPTWNFGGMRAMLAALADGSGSNDPRLRENPHLFDGDAARDVLGRNFADLIIAADSRLLGEATA</sequence>
<feature type="domain" description="Amidohydrolase-related" evidence="1">
    <location>
        <begin position="27"/>
        <end position="244"/>
    </location>
</feature>
<dbReference type="AlphaFoldDB" id="A0A917Q436"/>
<dbReference type="EMBL" id="BMMF01000001">
    <property type="protein sequence ID" value="GGK21078.1"/>
    <property type="molecule type" value="Genomic_DNA"/>
</dbReference>
<dbReference type="RefSeq" id="WP_188909073.1">
    <property type="nucleotide sequence ID" value="NZ_BMMF01000001.1"/>
</dbReference>